<protein>
    <submittedName>
        <fullName evidence="2">Uncharacterized protein</fullName>
    </submittedName>
</protein>
<feature type="transmembrane region" description="Helical" evidence="1">
    <location>
        <begin position="57"/>
        <end position="77"/>
    </location>
</feature>
<sequence>MADMALARTTRPAETLTVHLAAVATVDLEWVLMGVAAPELANLMMVVAAAQTMKVPLAKDITMVVAAAQTMMMLVHMEKYITMVVAADPKMITVLVIDITMVVAVALLLEVPVPMTDHMASVPQLKDIKMDVAVAITTIVARATDRNKNKQQFPKEKWFCA</sequence>
<organism evidence="2 3">
    <name type="scientific">Drosophila madeirensis</name>
    <name type="common">Fruit fly</name>
    <dbReference type="NCBI Taxonomy" id="30013"/>
    <lineage>
        <taxon>Eukaryota</taxon>
        <taxon>Metazoa</taxon>
        <taxon>Ecdysozoa</taxon>
        <taxon>Arthropoda</taxon>
        <taxon>Hexapoda</taxon>
        <taxon>Insecta</taxon>
        <taxon>Pterygota</taxon>
        <taxon>Neoptera</taxon>
        <taxon>Endopterygota</taxon>
        <taxon>Diptera</taxon>
        <taxon>Brachycera</taxon>
        <taxon>Muscomorpha</taxon>
        <taxon>Ephydroidea</taxon>
        <taxon>Drosophilidae</taxon>
        <taxon>Drosophila</taxon>
        <taxon>Sophophora</taxon>
    </lineage>
</organism>
<feature type="transmembrane region" description="Helical" evidence="1">
    <location>
        <begin position="89"/>
        <end position="109"/>
    </location>
</feature>
<reference evidence="2 3" key="1">
    <citation type="submission" date="2024-02" db="EMBL/GenBank/DDBJ databases">
        <title>A chromosome-level genome assembly of Drosophila madeirensis, a fruit fly species endemic to Madeira island.</title>
        <authorList>
            <person name="Tomihara K."/>
            <person name="Llopart A."/>
            <person name="Yamamoto D."/>
        </authorList>
    </citation>
    <scope>NUCLEOTIDE SEQUENCE [LARGE SCALE GENOMIC DNA]</scope>
    <source>
        <strain evidence="2 3">RF1</strain>
    </source>
</reference>
<keyword evidence="3" id="KW-1185">Reference proteome</keyword>
<evidence type="ECO:0000256" key="1">
    <source>
        <dbReference type="SAM" id="Phobius"/>
    </source>
</evidence>
<accession>A0AAU9F7S2</accession>
<keyword evidence="1" id="KW-0472">Membrane</keyword>
<proteinExistence type="predicted"/>
<evidence type="ECO:0000313" key="3">
    <source>
        <dbReference type="Proteomes" id="UP001500889"/>
    </source>
</evidence>
<evidence type="ECO:0000313" key="2">
    <source>
        <dbReference type="EMBL" id="BFF90852.1"/>
    </source>
</evidence>
<gene>
    <name evidence="2" type="ORF">DMAD_09300</name>
</gene>
<dbReference type="AlphaFoldDB" id="A0AAU9F7S2"/>
<name>A0AAU9F7S2_DROMD</name>
<keyword evidence="1" id="KW-1133">Transmembrane helix</keyword>
<keyword evidence="1" id="KW-0812">Transmembrane</keyword>
<dbReference type="Proteomes" id="UP001500889">
    <property type="component" value="Chromosome O"/>
</dbReference>
<dbReference type="EMBL" id="AP029263">
    <property type="protein sequence ID" value="BFF90852.1"/>
    <property type="molecule type" value="Genomic_DNA"/>
</dbReference>